<reference evidence="2" key="1">
    <citation type="journal article" date="2013" name="Science">
        <title>Comparative analysis of bat genomes provides insight into the evolution of flight and immunity.</title>
        <authorList>
            <person name="Zhang G."/>
            <person name="Cowled C."/>
            <person name="Shi Z."/>
            <person name="Huang Z."/>
            <person name="Bishop-Lilly K.A."/>
            <person name="Fang X."/>
            <person name="Wynne J.W."/>
            <person name="Xiong Z."/>
            <person name="Baker M.L."/>
            <person name="Zhao W."/>
            <person name="Tachedjian M."/>
            <person name="Zhu Y."/>
            <person name="Zhou P."/>
            <person name="Jiang X."/>
            <person name="Ng J."/>
            <person name="Yang L."/>
            <person name="Wu L."/>
            <person name="Xiao J."/>
            <person name="Feng Y."/>
            <person name="Chen Y."/>
            <person name="Sun X."/>
            <person name="Zhang Y."/>
            <person name="Marsh G.A."/>
            <person name="Crameri G."/>
            <person name="Broder C.C."/>
            <person name="Frey K.G."/>
            <person name="Wang L.F."/>
            <person name="Wang J."/>
        </authorList>
    </citation>
    <scope>NUCLEOTIDE SEQUENCE [LARGE SCALE GENOMIC DNA]</scope>
</reference>
<evidence type="ECO:0000313" key="1">
    <source>
        <dbReference type="EMBL" id="ELK16856.1"/>
    </source>
</evidence>
<name>L5L0R9_PTEAL</name>
<keyword evidence="2" id="KW-1185">Reference proteome</keyword>
<accession>L5L0R9</accession>
<protein>
    <submittedName>
        <fullName evidence="1">Uncharacterized protein</fullName>
    </submittedName>
</protein>
<organism evidence="1 2">
    <name type="scientific">Pteropus alecto</name>
    <name type="common">Black flying fox</name>
    <dbReference type="NCBI Taxonomy" id="9402"/>
    <lineage>
        <taxon>Eukaryota</taxon>
        <taxon>Metazoa</taxon>
        <taxon>Chordata</taxon>
        <taxon>Craniata</taxon>
        <taxon>Vertebrata</taxon>
        <taxon>Euteleostomi</taxon>
        <taxon>Mammalia</taxon>
        <taxon>Eutheria</taxon>
        <taxon>Laurasiatheria</taxon>
        <taxon>Chiroptera</taxon>
        <taxon>Yinpterochiroptera</taxon>
        <taxon>Pteropodoidea</taxon>
        <taxon>Pteropodidae</taxon>
        <taxon>Pteropodinae</taxon>
        <taxon>Pteropus</taxon>
    </lineage>
</organism>
<proteinExistence type="predicted"/>
<dbReference type="EMBL" id="KB030428">
    <property type="protein sequence ID" value="ELK16856.1"/>
    <property type="molecule type" value="Genomic_DNA"/>
</dbReference>
<sequence>MQVLVSAPLQHVILTPDSRTRGTSVALYDSEFVSVFGRTVVVNRASLVVVFLPVQTQLAFSGPRVQS</sequence>
<dbReference type="InParanoid" id="L5L0R9"/>
<dbReference type="AlphaFoldDB" id="L5L0R9"/>
<gene>
    <name evidence="1" type="ORF">PAL_GLEAN10004696</name>
</gene>
<evidence type="ECO:0000313" key="2">
    <source>
        <dbReference type="Proteomes" id="UP000010552"/>
    </source>
</evidence>
<dbReference type="Proteomes" id="UP000010552">
    <property type="component" value="Unassembled WGS sequence"/>
</dbReference>